<dbReference type="EMBL" id="VLKF01000001">
    <property type="protein sequence ID" value="TWH73634.1"/>
    <property type="molecule type" value="Genomic_DNA"/>
</dbReference>
<proteinExistence type="predicted"/>
<dbReference type="SUPFAM" id="SSF54909">
    <property type="entry name" value="Dimeric alpha+beta barrel"/>
    <property type="match status" value="2"/>
</dbReference>
<protein>
    <recommendedName>
        <fullName evidence="3">Quinol monooxygenase YgiN</fullName>
    </recommendedName>
</protein>
<dbReference type="RefSeq" id="WP_153361657.1">
    <property type="nucleotide sequence ID" value="NZ_JABGDC010000253.1"/>
</dbReference>
<gene>
    <name evidence="1" type="ORF">JD78_02158</name>
</gene>
<dbReference type="OrthoDB" id="5182530at2"/>
<dbReference type="InterPro" id="IPR011008">
    <property type="entry name" value="Dimeric_a/b-barrel"/>
</dbReference>
<sequence>MFARTTIIRGEPAAVDAGIAHVHDSTWPTLRGMSGCVGMSMLADRELGRCIVTSAWADESAMHASAGAVDDVRRQATEVMRADAVEVGEWRIAVLHRMRPTGGSAATRVIWADQPPGTAEATIDAFRLSLLSQLEDLPGFCSVSVLLDADEQHSVTAVTYDSRDAMHQASGPAIALRESFSRSVGMVITETAEFDLVLAHLRVPEMA</sequence>
<comment type="caution">
    <text evidence="1">The sequence shown here is derived from an EMBL/GenBank/DDBJ whole genome shotgun (WGS) entry which is preliminary data.</text>
</comment>
<dbReference type="Proteomes" id="UP000321490">
    <property type="component" value="Unassembled WGS sequence"/>
</dbReference>
<name>A0A562ISU8_9ACTN</name>
<accession>A0A562ISU8</accession>
<organism evidence="1 2">
    <name type="scientific">Modestobacter roseus</name>
    <dbReference type="NCBI Taxonomy" id="1181884"/>
    <lineage>
        <taxon>Bacteria</taxon>
        <taxon>Bacillati</taxon>
        <taxon>Actinomycetota</taxon>
        <taxon>Actinomycetes</taxon>
        <taxon>Geodermatophilales</taxon>
        <taxon>Geodermatophilaceae</taxon>
        <taxon>Modestobacter</taxon>
    </lineage>
</organism>
<keyword evidence="2" id="KW-1185">Reference proteome</keyword>
<evidence type="ECO:0000313" key="2">
    <source>
        <dbReference type="Proteomes" id="UP000321490"/>
    </source>
</evidence>
<reference evidence="1 2" key="1">
    <citation type="submission" date="2019-07" db="EMBL/GenBank/DDBJ databases">
        <title>R&amp;d 2014.</title>
        <authorList>
            <person name="Klenk H.-P."/>
        </authorList>
    </citation>
    <scope>NUCLEOTIDE SEQUENCE [LARGE SCALE GENOMIC DNA]</scope>
    <source>
        <strain evidence="1 2">DSM 45764</strain>
    </source>
</reference>
<evidence type="ECO:0008006" key="3">
    <source>
        <dbReference type="Google" id="ProtNLM"/>
    </source>
</evidence>
<dbReference type="AlphaFoldDB" id="A0A562ISU8"/>
<evidence type="ECO:0000313" key="1">
    <source>
        <dbReference type="EMBL" id="TWH73634.1"/>
    </source>
</evidence>
<dbReference type="Gene3D" id="3.30.70.100">
    <property type="match status" value="1"/>
</dbReference>